<accession>A0A1X2G2C3</accession>
<feature type="region of interest" description="Disordered" evidence="1">
    <location>
        <begin position="58"/>
        <end position="78"/>
    </location>
</feature>
<dbReference type="Proteomes" id="UP000242146">
    <property type="component" value="Unassembled WGS sequence"/>
</dbReference>
<evidence type="ECO:0000313" key="3">
    <source>
        <dbReference type="Proteomes" id="UP000242146"/>
    </source>
</evidence>
<protein>
    <submittedName>
        <fullName evidence="2">Uncharacterized protein</fullName>
    </submittedName>
</protein>
<dbReference type="AlphaFoldDB" id="A0A1X2G2C3"/>
<keyword evidence="3" id="KW-1185">Reference proteome</keyword>
<sequence length="78" mass="8842">MAPTNLVRLHNSRVPKVGNKELIYGLKESCGNYGELMQISKYTRGGFFEGEVSVLLDRSSQAKTTTEDETEEEERFLL</sequence>
<dbReference type="OrthoDB" id="2280262at2759"/>
<reference evidence="2 3" key="1">
    <citation type="submission" date="2016-07" db="EMBL/GenBank/DDBJ databases">
        <title>Pervasive Adenine N6-methylation of Active Genes in Fungi.</title>
        <authorList>
            <consortium name="DOE Joint Genome Institute"/>
            <person name="Mondo S.J."/>
            <person name="Dannebaum R.O."/>
            <person name="Kuo R.C."/>
            <person name="Labutti K."/>
            <person name="Haridas S."/>
            <person name="Kuo A."/>
            <person name="Salamov A."/>
            <person name="Ahrendt S.R."/>
            <person name="Lipzen A."/>
            <person name="Sullivan W."/>
            <person name="Andreopoulos W.B."/>
            <person name="Clum A."/>
            <person name="Lindquist E."/>
            <person name="Daum C."/>
            <person name="Ramamoorthy G.K."/>
            <person name="Gryganskyi A."/>
            <person name="Culley D."/>
            <person name="Magnuson J.K."/>
            <person name="James T.Y."/>
            <person name="O'Malley M.A."/>
            <person name="Stajich J.E."/>
            <person name="Spatafora J.W."/>
            <person name="Visel A."/>
            <person name="Grigoriev I.V."/>
        </authorList>
    </citation>
    <scope>NUCLEOTIDE SEQUENCE [LARGE SCALE GENOMIC DNA]</scope>
    <source>
        <strain evidence="2 3">NRRL 3301</strain>
    </source>
</reference>
<evidence type="ECO:0000256" key="1">
    <source>
        <dbReference type="SAM" id="MobiDB-lite"/>
    </source>
</evidence>
<dbReference type="EMBL" id="MCGT01000063">
    <property type="protein sequence ID" value="ORX42719.1"/>
    <property type="molecule type" value="Genomic_DNA"/>
</dbReference>
<proteinExistence type="predicted"/>
<comment type="caution">
    <text evidence="2">The sequence shown here is derived from an EMBL/GenBank/DDBJ whole genome shotgun (WGS) entry which is preliminary data.</text>
</comment>
<gene>
    <name evidence="2" type="ORF">DM01DRAFT_1340988</name>
</gene>
<organism evidence="2 3">
    <name type="scientific">Hesseltinella vesiculosa</name>
    <dbReference type="NCBI Taxonomy" id="101127"/>
    <lineage>
        <taxon>Eukaryota</taxon>
        <taxon>Fungi</taxon>
        <taxon>Fungi incertae sedis</taxon>
        <taxon>Mucoromycota</taxon>
        <taxon>Mucoromycotina</taxon>
        <taxon>Mucoromycetes</taxon>
        <taxon>Mucorales</taxon>
        <taxon>Cunninghamellaceae</taxon>
        <taxon>Hesseltinella</taxon>
    </lineage>
</organism>
<feature type="compositionally biased region" description="Acidic residues" evidence="1">
    <location>
        <begin position="67"/>
        <end position="78"/>
    </location>
</feature>
<name>A0A1X2G2C3_9FUNG</name>
<evidence type="ECO:0000313" key="2">
    <source>
        <dbReference type="EMBL" id="ORX42719.1"/>
    </source>
</evidence>